<evidence type="ECO:0000256" key="1">
    <source>
        <dbReference type="SAM" id="MobiDB-lite"/>
    </source>
</evidence>
<keyword evidence="3" id="KW-1185">Reference proteome</keyword>
<feature type="region of interest" description="Disordered" evidence="1">
    <location>
        <begin position="21"/>
        <end position="55"/>
    </location>
</feature>
<dbReference type="PATRIC" id="fig|1280947.3.peg.1023"/>
<dbReference type="PROSITE" id="PS51257">
    <property type="entry name" value="PROKAR_LIPOPROTEIN"/>
    <property type="match status" value="1"/>
</dbReference>
<dbReference type="AlphaFoldDB" id="A0A062UQH5"/>
<protein>
    <submittedName>
        <fullName evidence="2">Uncharacterized protein</fullName>
    </submittedName>
</protein>
<evidence type="ECO:0000313" key="3">
    <source>
        <dbReference type="Proteomes" id="UP000027190"/>
    </source>
</evidence>
<gene>
    <name evidence="2" type="ORF">HY30_13455</name>
</gene>
<evidence type="ECO:0000313" key="2">
    <source>
        <dbReference type="EMBL" id="KCZ60032.1"/>
    </source>
</evidence>
<dbReference type="STRING" id="1280947.HY30_13455"/>
<dbReference type="Proteomes" id="UP000027190">
    <property type="component" value="Unassembled WGS sequence"/>
</dbReference>
<sequence length="55" mass="5849">MARWKSVLLSAACLTALGGCHNDPFSMKPETNATLPKKAPPVEPVDDAEDAEAPR</sequence>
<organism evidence="2 3">
    <name type="scientific">Hyphomonas chukchiensis</name>
    <dbReference type="NCBI Taxonomy" id="1280947"/>
    <lineage>
        <taxon>Bacteria</taxon>
        <taxon>Pseudomonadati</taxon>
        <taxon>Pseudomonadota</taxon>
        <taxon>Alphaproteobacteria</taxon>
        <taxon>Hyphomonadales</taxon>
        <taxon>Hyphomonadaceae</taxon>
        <taxon>Hyphomonas</taxon>
    </lineage>
</organism>
<reference evidence="2 3" key="1">
    <citation type="journal article" date="2014" name="Antonie Van Leeuwenhoek">
        <title>Hyphomonas beringensis sp. nov. and Hyphomonas chukchiensis sp. nov., isolated from surface seawater of the Bering Sea and Chukchi Sea.</title>
        <authorList>
            <person name="Li C."/>
            <person name="Lai Q."/>
            <person name="Li G."/>
            <person name="Dong C."/>
            <person name="Wang J."/>
            <person name="Liao Y."/>
            <person name="Shao Z."/>
        </authorList>
    </citation>
    <scope>NUCLEOTIDE SEQUENCE [LARGE SCALE GENOMIC DNA]</scope>
    <source>
        <strain evidence="2 3">BH-BN04-4</strain>
    </source>
</reference>
<proteinExistence type="predicted"/>
<dbReference type="RefSeq" id="WP_155839251.1">
    <property type="nucleotide sequence ID" value="NZ_AWFG01000012.1"/>
</dbReference>
<feature type="compositionally biased region" description="Acidic residues" evidence="1">
    <location>
        <begin position="44"/>
        <end position="55"/>
    </location>
</feature>
<name>A0A062UQH5_9PROT</name>
<dbReference type="EMBL" id="AWFG01000012">
    <property type="protein sequence ID" value="KCZ60032.1"/>
    <property type="molecule type" value="Genomic_DNA"/>
</dbReference>
<comment type="caution">
    <text evidence="2">The sequence shown here is derived from an EMBL/GenBank/DDBJ whole genome shotgun (WGS) entry which is preliminary data.</text>
</comment>
<dbReference type="OrthoDB" id="7620408at2"/>
<accession>A0A062UQH5</accession>